<accession>A0AAD5QGT5</accession>
<evidence type="ECO:0000313" key="2">
    <source>
        <dbReference type="Proteomes" id="UP001196413"/>
    </source>
</evidence>
<dbReference type="EMBL" id="JAHQIW010001060">
    <property type="protein sequence ID" value="KAJ1351373.1"/>
    <property type="molecule type" value="Genomic_DNA"/>
</dbReference>
<proteinExistence type="predicted"/>
<gene>
    <name evidence="1" type="ORF">KIN20_007364</name>
</gene>
<keyword evidence="2" id="KW-1185">Reference proteome</keyword>
<evidence type="ECO:0000313" key="1">
    <source>
        <dbReference type="EMBL" id="KAJ1351373.1"/>
    </source>
</evidence>
<organism evidence="1 2">
    <name type="scientific">Parelaphostrongylus tenuis</name>
    <name type="common">Meningeal worm</name>
    <dbReference type="NCBI Taxonomy" id="148309"/>
    <lineage>
        <taxon>Eukaryota</taxon>
        <taxon>Metazoa</taxon>
        <taxon>Ecdysozoa</taxon>
        <taxon>Nematoda</taxon>
        <taxon>Chromadorea</taxon>
        <taxon>Rhabditida</taxon>
        <taxon>Rhabditina</taxon>
        <taxon>Rhabditomorpha</taxon>
        <taxon>Strongyloidea</taxon>
        <taxon>Metastrongylidae</taxon>
        <taxon>Parelaphostrongylus</taxon>
    </lineage>
</organism>
<dbReference type="AlphaFoldDB" id="A0AAD5QGT5"/>
<dbReference type="Proteomes" id="UP001196413">
    <property type="component" value="Unassembled WGS sequence"/>
</dbReference>
<protein>
    <submittedName>
        <fullName evidence="1">Uncharacterized protein</fullName>
    </submittedName>
</protein>
<comment type="caution">
    <text evidence="1">The sequence shown here is derived from an EMBL/GenBank/DDBJ whole genome shotgun (WGS) entry which is preliminary data.</text>
</comment>
<reference evidence="1" key="1">
    <citation type="submission" date="2021-06" db="EMBL/GenBank/DDBJ databases">
        <title>Parelaphostrongylus tenuis whole genome reference sequence.</title>
        <authorList>
            <person name="Garwood T.J."/>
            <person name="Larsen P.A."/>
            <person name="Fountain-Jones N.M."/>
            <person name="Garbe J.R."/>
            <person name="Macchietto M.G."/>
            <person name="Kania S.A."/>
            <person name="Gerhold R.W."/>
            <person name="Richards J.E."/>
            <person name="Wolf T.M."/>
        </authorList>
    </citation>
    <scope>NUCLEOTIDE SEQUENCE</scope>
    <source>
        <strain evidence="1">MNPRO001-30</strain>
        <tissue evidence="1">Meninges</tissue>
    </source>
</reference>
<sequence length="119" mass="13581">MTKTPRCSLNKDFGTNSDLSTTTTTHNLHVYCEEHNNCSSNHNQSANEVQTNDDNIIVSTDFDSETKPISAPRSPRSSNIQLSCLVVMTKTLRDRQHLRFRKEYFSLSTSQCDVNIVRR</sequence>
<name>A0AAD5QGT5_PARTN</name>